<evidence type="ECO:0000313" key="1">
    <source>
        <dbReference type="EMBL" id="KAF2001325.1"/>
    </source>
</evidence>
<gene>
    <name evidence="1" type="ORF">P154DRAFT_545065</name>
</gene>
<proteinExistence type="predicted"/>
<evidence type="ECO:0000313" key="2">
    <source>
        <dbReference type="Proteomes" id="UP000799779"/>
    </source>
</evidence>
<dbReference type="EMBL" id="ML977583">
    <property type="protein sequence ID" value="KAF2001325.1"/>
    <property type="molecule type" value="Genomic_DNA"/>
</dbReference>
<dbReference type="Proteomes" id="UP000799779">
    <property type="component" value="Unassembled WGS sequence"/>
</dbReference>
<accession>A0A6A5WQG2</accession>
<name>A0A6A5WQG2_9PLEO</name>
<protein>
    <submittedName>
        <fullName evidence="1">Uncharacterized protein</fullName>
    </submittedName>
</protein>
<sequence>MIPESTPKLHWTQRIALVRHNLHAARRTGDYTFFKTLQAHALIDGTDHVAILHSILGNDADPVLSTLDNLNAGIAYVHQDAFKAVYDGAKSTMYKADNSPSSRRSLLRVDICQQRDMADHAIDKTTNSAINLIEMQPLHCQDAIANAWITGATIIADAVSVCLAQMEQIEDYMDDFIRLEYSWNSIQNSVDTAVAALRGIFNLMAGPLIRSPDGSRNLSISSATGSDAGQSVRSRASSTASALGLIKRAFSHSHMLPVPNPKSTRLGSLPVPEANARGFRLSMSTACPTRMPNFSEMQHTHLATIPPTPNAHDTPVHDAMSPFKENNDYFTFDTEKQLESASKEGDEGSDLMQLDSLDPLYSPTMVDAIKRPVPLTLRRLSETFGVSTPDPIAV</sequence>
<dbReference type="AlphaFoldDB" id="A0A6A5WQG2"/>
<dbReference type="OrthoDB" id="5342588at2759"/>
<organism evidence="1 2">
    <name type="scientific">Amniculicola lignicola CBS 123094</name>
    <dbReference type="NCBI Taxonomy" id="1392246"/>
    <lineage>
        <taxon>Eukaryota</taxon>
        <taxon>Fungi</taxon>
        <taxon>Dikarya</taxon>
        <taxon>Ascomycota</taxon>
        <taxon>Pezizomycotina</taxon>
        <taxon>Dothideomycetes</taxon>
        <taxon>Pleosporomycetidae</taxon>
        <taxon>Pleosporales</taxon>
        <taxon>Amniculicolaceae</taxon>
        <taxon>Amniculicola</taxon>
    </lineage>
</organism>
<reference evidence="1" key="1">
    <citation type="journal article" date="2020" name="Stud. Mycol.">
        <title>101 Dothideomycetes genomes: a test case for predicting lifestyles and emergence of pathogens.</title>
        <authorList>
            <person name="Haridas S."/>
            <person name="Albert R."/>
            <person name="Binder M."/>
            <person name="Bloem J."/>
            <person name="Labutti K."/>
            <person name="Salamov A."/>
            <person name="Andreopoulos B."/>
            <person name="Baker S."/>
            <person name="Barry K."/>
            <person name="Bills G."/>
            <person name="Bluhm B."/>
            <person name="Cannon C."/>
            <person name="Castanera R."/>
            <person name="Culley D."/>
            <person name="Daum C."/>
            <person name="Ezra D."/>
            <person name="Gonzalez J."/>
            <person name="Henrissat B."/>
            <person name="Kuo A."/>
            <person name="Liang C."/>
            <person name="Lipzen A."/>
            <person name="Lutzoni F."/>
            <person name="Magnuson J."/>
            <person name="Mondo S."/>
            <person name="Nolan M."/>
            <person name="Ohm R."/>
            <person name="Pangilinan J."/>
            <person name="Park H.-J."/>
            <person name="Ramirez L."/>
            <person name="Alfaro M."/>
            <person name="Sun H."/>
            <person name="Tritt A."/>
            <person name="Yoshinaga Y."/>
            <person name="Zwiers L.-H."/>
            <person name="Turgeon B."/>
            <person name="Goodwin S."/>
            <person name="Spatafora J."/>
            <person name="Crous P."/>
            <person name="Grigoriev I."/>
        </authorList>
    </citation>
    <scope>NUCLEOTIDE SEQUENCE</scope>
    <source>
        <strain evidence="1">CBS 123094</strain>
    </source>
</reference>
<keyword evidence="2" id="KW-1185">Reference proteome</keyword>